<dbReference type="GO" id="GO:0005509">
    <property type="term" value="F:calcium ion binding"/>
    <property type="evidence" value="ECO:0007669"/>
    <property type="project" value="InterPro"/>
</dbReference>
<evidence type="ECO:0000259" key="2">
    <source>
        <dbReference type="PROSITE" id="PS50031"/>
    </source>
</evidence>
<feature type="domain" description="EF-hand" evidence="3">
    <location>
        <begin position="396"/>
        <end position="428"/>
    </location>
</feature>
<keyword evidence="5" id="KW-1185">Reference proteome</keyword>
<evidence type="ECO:0000313" key="5">
    <source>
        <dbReference type="Proteomes" id="UP000077202"/>
    </source>
</evidence>
<dbReference type="InterPro" id="IPR011992">
    <property type="entry name" value="EF-hand-dom_pair"/>
</dbReference>
<feature type="domain" description="EF-hand" evidence="3">
    <location>
        <begin position="2"/>
        <end position="37"/>
    </location>
</feature>
<dbReference type="InterPro" id="IPR002048">
    <property type="entry name" value="EF_hand_dom"/>
</dbReference>
<gene>
    <name evidence="4" type="ORF">AXG93_1864s1440</name>
</gene>
<dbReference type="AlphaFoldDB" id="A0A176WRV2"/>
<feature type="region of interest" description="Disordered" evidence="1">
    <location>
        <begin position="1133"/>
        <end position="1156"/>
    </location>
</feature>
<dbReference type="GO" id="GO:0016197">
    <property type="term" value="P:endosomal transport"/>
    <property type="evidence" value="ECO:0007669"/>
    <property type="project" value="TreeGrafter"/>
</dbReference>
<evidence type="ECO:0000256" key="1">
    <source>
        <dbReference type="SAM" id="MobiDB-lite"/>
    </source>
</evidence>
<evidence type="ECO:0000313" key="4">
    <source>
        <dbReference type="EMBL" id="OAE35016.1"/>
    </source>
</evidence>
<dbReference type="SMART" id="SM00027">
    <property type="entry name" value="EH"/>
    <property type="match status" value="2"/>
</dbReference>
<organism evidence="4 5">
    <name type="scientific">Marchantia polymorpha subsp. ruderalis</name>
    <dbReference type="NCBI Taxonomy" id="1480154"/>
    <lineage>
        <taxon>Eukaryota</taxon>
        <taxon>Viridiplantae</taxon>
        <taxon>Streptophyta</taxon>
        <taxon>Embryophyta</taxon>
        <taxon>Marchantiophyta</taxon>
        <taxon>Marchantiopsida</taxon>
        <taxon>Marchantiidae</taxon>
        <taxon>Marchantiales</taxon>
        <taxon>Marchantiaceae</taxon>
        <taxon>Marchantia</taxon>
    </lineage>
</organism>
<feature type="compositionally biased region" description="Polar residues" evidence="1">
    <location>
        <begin position="1049"/>
        <end position="1077"/>
    </location>
</feature>
<feature type="compositionally biased region" description="Polar residues" evidence="1">
    <location>
        <begin position="135"/>
        <end position="154"/>
    </location>
</feature>
<dbReference type="PROSITE" id="PS50222">
    <property type="entry name" value="EF_HAND_2"/>
    <property type="match status" value="3"/>
</dbReference>
<feature type="domain" description="EH" evidence="2">
    <location>
        <begin position="3"/>
        <end position="109"/>
    </location>
</feature>
<dbReference type="Gene3D" id="1.10.238.10">
    <property type="entry name" value="EF-hand"/>
    <property type="match status" value="2"/>
</dbReference>
<feature type="compositionally biased region" description="Low complexity" evidence="1">
    <location>
        <begin position="940"/>
        <end position="956"/>
    </location>
</feature>
<sequence>MAHLRDFEDYFRRADLDKDGRISGQEAVAFFQGANLPQVTLAKIWQFADQGQSGYLTKLQFYNALKLVTVAQTGRDLTSDIVRAALAGPAAAQIPAPRIVTPVPPTPSYGAPSVASQAPGYASQYPSAAAAPQSRWSSQPSASPVNAAQVTSQAVPRPGSASGVRPGFAQDTWPSIKSSGSAATHLSTPQAQTSAAAPAQTFQVSANPSLPSQVPVRKDAFGGFGYEAGKLSNGGDASKIASNTGGKPSLSDAFGGDPFAASNKTLSVSTQKPSSATSTSQGFADFGDGGFRANPVATAALVPTDVASRSVGRDSLPVPTAPIPRPVMAAPPASGGQGFPTQPAPVVGMGIPWPRMTESDAQRYTRVFAEVDTDRDGKITGEQARDLFLSWGLPREVLKQVWDLSDQDGDSMLSLREFCTALYLMERFREGRPLPPVLPTGFHYDDRQPEAWSNVAASRIEQARATISQHSAGYNVPSWQQNPGILQSTGLGSASVSRPGLPTGLDRRMPVQGAGVEAGQPNVYKSKAPVLELHLVNQLSRDEQETLKTKHKAAEEADKKTFELDKEIMDYREKAEFYRIKLQEIKAFRSNKLAKLTYMERFTLFQILFKSRCDNKLSEITERAAADKREMEALAKKYDERFKAAGEVNSRLQAEEAVFRDIQERKLELYNAIAKMEQGGDANGLLQIKADRISMDLDELKKALNERARRLGLRVKETAPTEQQFGWQTGLQENAAEWDEDWDKFDDEGFVAVQDFMENSTGAPPPVSTPVLSLGWESNSPFEVGVDSVSSPRSDRKDGDQSEDSPPRAAASELASPRAESETSGRSGLDSPTTSSSLAAGRISFDKSGSANKASQRYANVAESNDFGGDVFNNPTSFSSTTNSFEQGPPSFNSVSDTFGDGAASWSAAFSHDEEVDSGMRASWGFQSYPSSTQASLDVTGNRTSRFGRTSTTSQGFADSLDYGSSGVASPGRVTDGLSSPAQSHRSNGNFNFRDSEDLDAFGSPSASKDFDRSPRFFGGSNTMRGSSVFDSPRAKFGAGNEARFTRFDSFSPQNNPASFSSPQNNPASFSSPQNNPAFPGSAYGEDRHENNHLHAGNDRTFNRFDSFGSVKSDAGRGRSGVFTSFDEGDDLFAGTGPFNAGNQEKKPSDLGWSNF</sequence>
<protein>
    <submittedName>
        <fullName evidence="4">Uncharacterized protein</fullName>
    </submittedName>
</protein>
<dbReference type="SUPFAM" id="SSF47473">
    <property type="entry name" value="EF-hand"/>
    <property type="match status" value="2"/>
</dbReference>
<dbReference type="SMART" id="SM00054">
    <property type="entry name" value="EFh"/>
    <property type="match status" value="4"/>
</dbReference>
<feature type="domain" description="EF-hand" evidence="3">
    <location>
        <begin position="359"/>
        <end position="394"/>
    </location>
</feature>
<feature type="region of interest" description="Disordered" evidence="1">
    <location>
        <begin position="872"/>
        <end position="897"/>
    </location>
</feature>
<feature type="compositionally biased region" description="Polar residues" evidence="1">
    <location>
        <begin position="1020"/>
        <end position="1030"/>
    </location>
</feature>
<feature type="region of interest" description="Disordered" evidence="1">
    <location>
        <begin position="132"/>
        <end position="199"/>
    </location>
</feature>
<evidence type="ECO:0000259" key="3">
    <source>
        <dbReference type="PROSITE" id="PS50222"/>
    </source>
</evidence>
<feature type="region of interest" description="Disordered" evidence="1">
    <location>
        <begin position="1047"/>
        <end position="1101"/>
    </location>
</feature>
<proteinExistence type="predicted"/>
<feature type="compositionally biased region" description="Polar residues" evidence="1">
    <location>
        <begin position="172"/>
        <end position="186"/>
    </location>
</feature>
<feature type="compositionally biased region" description="Polar residues" evidence="1">
    <location>
        <begin position="822"/>
        <end position="838"/>
    </location>
</feature>
<dbReference type="Pfam" id="PF12763">
    <property type="entry name" value="EH"/>
    <property type="match status" value="2"/>
</dbReference>
<dbReference type="PANTHER" id="PTHR11216">
    <property type="entry name" value="EH DOMAIN"/>
    <property type="match status" value="1"/>
</dbReference>
<comment type="caution">
    <text evidence="4">The sequence shown here is derived from an EMBL/GenBank/DDBJ whole genome shotgun (WGS) entry which is preliminary data.</text>
</comment>
<feature type="domain" description="EH" evidence="2">
    <location>
        <begin position="360"/>
        <end position="440"/>
    </location>
</feature>
<feature type="region of interest" description="Disordered" evidence="1">
    <location>
        <begin position="932"/>
        <end position="1035"/>
    </location>
</feature>
<accession>A0A176WRV2</accession>
<dbReference type="GO" id="GO:0006897">
    <property type="term" value="P:endocytosis"/>
    <property type="evidence" value="ECO:0007669"/>
    <property type="project" value="TreeGrafter"/>
</dbReference>
<dbReference type="EMBL" id="LVLJ01000293">
    <property type="protein sequence ID" value="OAE35016.1"/>
    <property type="molecule type" value="Genomic_DNA"/>
</dbReference>
<dbReference type="PANTHER" id="PTHR11216:SF161">
    <property type="entry name" value="CALCIUM-BINDING EF HAND FAMILY PROTEIN"/>
    <property type="match status" value="1"/>
</dbReference>
<feature type="compositionally biased region" description="Polar residues" evidence="1">
    <location>
        <begin position="977"/>
        <end position="993"/>
    </location>
</feature>
<dbReference type="InterPro" id="IPR000261">
    <property type="entry name" value="EH_dom"/>
</dbReference>
<feature type="compositionally biased region" description="Low complexity" evidence="1">
    <location>
        <begin position="872"/>
        <end position="885"/>
    </location>
</feature>
<reference evidence="4" key="1">
    <citation type="submission" date="2016-03" db="EMBL/GenBank/DDBJ databases">
        <title>Mechanisms controlling the formation of the plant cell surface in tip-growing cells are functionally conserved among land plants.</title>
        <authorList>
            <person name="Honkanen S."/>
            <person name="Jones V.A."/>
            <person name="Morieri G."/>
            <person name="Champion C."/>
            <person name="Hetherington A.J."/>
            <person name="Kelly S."/>
            <person name="Saint-Marcoux D."/>
            <person name="Proust H."/>
            <person name="Prescott H."/>
            <person name="Dolan L."/>
        </authorList>
    </citation>
    <scope>NUCLEOTIDE SEQUENCE [LARGE SCALE GENOMIC DNA]</scope>
    <source>
        <tissue evidence="4">Whole gametophyte</tissue>
    </source>
</reference>
<name>A0A176WRV2_MARPO</name>
<feature type="compositionally biased region" description="Basic and acidic residues" evidence="1">
    <location>
        <begin position="1085"/>
        <end position="1101"/>
    </location>
</feature>
<feature type="region of interest" description="Disordered" evidence="1">
    <location>
        <begin position="783"/>
        <end position="842"/>
    </location>
</feature>
<dbReference type="GO" id="GO:0005886">
    <property type="term" value="C:plasma membrane"/>
    <property type="evidence" value="ECO:0007669"/>
    <property type="project" value="TreeGrafter"/>
</dbReference>
<feature type="compositionally biased region" description="Low complexity" evidence="1">
    <location>
        <begin position="187"/>
        <end position="199"/>
    </location>
</feature>
<dbReference type="PROSITE" id="PS50031">
    <property type="entry name" value="EH"/>
    <property type="match status" value="2"/>
</dbReference>
<dbReference type="Proteomes" id="UP000077202">
    <property type="component" value="Unassembled WGS sequence"/>
</dbReference>
<dbReference type="CDD" id="cd00052">
    <property type="entry name" value="EH"/>
    <property type="match status" value="2"/>
</dbReference>
<dbReference type="GO" id="GO:0005737">
    <property type="term" value="C:cytoplasm"/>
    <property type="evidence" value="ECO:0007669"/>
    <property type="project" value="TreeGrafter"/>
</dbReference>